<dbReference type="AlphaFoldDB" id="A0A0A8YX03"/>
<dbReference type="EMBL" id="GBRH01268860">
    <property type="protein sequence ID" value="JAD29035.1"/>
    <property type="molecule type" value="Transcribed_RNA"/>
</dbReference>
<protein>
    <submittedName>
        <fullName evidence="2">Uncharacterized protein</fullName>
    </submittedName>
</protein>
<proteinExistence type="predicted"/>
<feature type="compositionally biased region" description="Basic residues" evidence="1">
    <location>
        <begin position="1"/>
        <end position="13"/>
    </location>
</feature>
<organism evidence="2">
    <name type="scientific">Arundo donax</name>
    <name type="common">Giant reed</name>
    <name type="synonym">Donax arundinaceus</name>
    <dbReference type="NCBI Taxonomy" id="35708"/>
    <lineage>
        <taxon>Eukaryota</taxon>
        <taxon>Viridiplantae</taxon>
        <taxon>Streptophyta</taxon>
        <taxon>Embryophyta</taxon>
        <taxon>Tracheophyta</taxon>
        <taxon>Spermatophyta</taxon>
        <taxon>Magnoliopsida</taxon>
        <taxon>Liliopsida</taxon>
        <taxon>Poales</taxon>
        <taxon>Poaceae</taxon>
        <taxon>PACMAD clade</taxon>
        <taxon>Arundinoideae</taxon>
        <taxon>Arundineae</taxon>
        <taxon>Arundo</taxon>
    </lineage>
</organism>
<name>A0A0A8YX03_ARUDO</name>
<accession>A0A0A8YX03</accession>
<reference evidence="2" key="1">
    <citation type="submission" date="2014-09" db="EMBL/GenBank/DDBJ databases">
        <authorList>
            <person name="Magalhaes I.L.F."/>
            <person name="Oliveira U."/>
            <person name="Santos F.R."/>
            <person name="Vidigal T.H.D.A."/>
            <person name="Brescovit A.D."/>
            <person name="Santos A.J."/>
        </authorList>
    </citation>
    <scope>NUCLEOTIDE SEQUENCE</scope>
    <source>
        <tissue evidence="2">Shoot tissue taken approximately 20 cm above the soil surface</tissue>
    </source>
</reference>
<sequence>MSRRGRGRARRRGEKGGGGRRSAPRMRAGACMVEQSELRPGNGECGGWATAVK</sequence>
<evidence type="ECO:0000256" key="1">
    <source>
        <dbReference type="SAM" id="MobiDB-lite"/>
    </source>
</evidence>
<feature type="region of interest" description="Disordered" evidence="1">
    <location>
        <begin position="1"/>
        <end position="28"/>
    </location>
</feature>
<evidence type="ECO:0000313" key="2">
    <source>
        <dbReference type="EMBL" id="JAD29035.1"/>
    </source>
</evidence>
<reference evidence="2" key="2">
    <citation type="journal article" date="2015" name="Data Brief">
        <title>Shoot transcriptome of the giant reed, Arundo donax.</title>
        <authorList>
            <person name="Barrero R.A."/>
            <person name="Guerrero F.D."/>
            <person name="Moolhuijzen P."/>
            <person name="Goolsby J.A."/>
            <person name="Tidwell J."/>
            <person name="Bellgard S.E."/>
            <person name="Bellgard M.I."/>
        </authorList>
    </citation>
    <scope>NUCLEOTIDE SEQUENCE</scope>
    <source>
        <tissue evidence="2">Shoot tissue taken approximately 20 cm above the soil surface</tissue>
    </source>
</reference>